<dbReference type="EMBL" id="CM037626">
    <property type="protein sequence ID" value="KAH8012410.1"/>
    <property type="molecule type" value="Genomic_DNA"/>
</dbReference>
<protein>
    <submittedName>
        <fullName evidence="1">Uncharacterized protein</fullName>
    </submittedName>
</protein>
<accession>A0ACB8FZL0</accession>
<reference evidence="1" key="1">
    <citation type="submission" date="2021-08" db="EMBL/GenBank/DDBJ databases">
        <title>The first chromosome-level gecko genome reveals the dynamic sex chromosomes of Neotropical dwarf geckos (Sphaerodactylidae: Sphaerodactylus).</title>
        <authorList>
            <person name="Pinto B.J."/>
            <person name="Keating S.E."/>
            <person name="Gamble T."/>
        </authorList>
    </citation>
    <scope>NUCLEOTIDE SEQUENCE</scope>
    <source>
        <strain evidence="1">TG3544</strain>
    </source>
</reference>
<evidence type="ECO:0000313" key="2">
    <source>
        <dbReference type="Proteomes" id="UP000827872"/>
    </source>
</evidence>
<dbReference type="Proteomes" id="UP000827872">
    <property type="component" value="Linkage Group LG13"/>
</dbReference>
<organism evidence="1 2">
    <name type="scientific">Sphaerodactylus townsendi</name>
    <dbReference type="NCBI Taxonomy" id="933632"/>
    <lineage>
        <taxon>Eukaryota</taxon>
        <taxon>Metazoa</taxon>
        <taxon>Chordata</taxon>
        <taxon>Craniata</taxon>
        <taxon>Vertebrata</taxon>
        <taxon>Euteleostomi</taxon>
        <taxon>Lepidosauria</taxon>
        <taxon>Squamata</taxon>
        <taxon>Bifurcata</taxon>
        <taxon>Gekkota</taxon>
        <taxon>Sphaerodactylidae</taxon>
        <taxon>Sphaerodactylus</taxon>
    </lineage>
</organism>
<keyword evidence="2" id="KW-1185">Reference proteome</keyword>
<comment type="caution">
    <text evidence="1">The sequence shown here is derived from an EMBL/GenBank/DDBJ whole genome shotgun (WGS) entry which is preliminary data.</text>
</comment>
<evidence type="ECO:0000313" key="1">
    <source>
        <dbReference type="EMBL" id="KAH8012410.1"/>
    </source>
</evidence>
<sequence>MVTTCKRPIDQTCITWHVNKHNRFQEQNIFSLFLDDVPKCHRRRVLRRGISPTNVRITGSDSQSVMTRTLFSRMANHAPPPPRGGSTHKNKPAGSDRSPSSPALCYSQWPTRCLWELTCRM</sequence>
<name>A0ACB8FZL0_9SAUR</name>
<proteinExistence type="predicted"/>
<gene>
    <name evidence="1" type="ORF">K3G42_017767</name>
</gene>